<evidence type="ECO:0008006" key="4">
    <source>
        <dbReference type="Google" id="ProtNLM"/>
    </source>
</evidence>
<feature type="compositionally biased region" description="Basic and acidic residues" evidence="1">
    <location>
        <begin position="19"/>
        <end position="34"/>
    </location>
</feature>
<feature type="compositionally biased region" description="Basic and acidic residues" evidence="1">
    <location>
        <begin position="44"/>
        <end position="61"/>
    </location>
</feature>
<dbReference type="EMBL" id="QGKV02000649">
    <property type="protein sequence ID" value="KAF3578622.1"/>
    <property type="molecule type" value="Genomic_DNA"/>
</dbReference>
<proteinExistence type="predicted"/>
<sequence length="221" mass="24969">MAAKLLAGELSEVTSVKDLILETERPSKPDRNPPAERSSQRNQYGDKRGRRPEDKGNDNNRRRVNMIIGGSQFCNDTEGGVERKLAYMHSQCNLPRHSQSDEHRTRRSNSNAETAHRLFRRSIDDPWVDSATSHGQGDYKNRRIRGSRSSCHLQRDHGNPMAQRHASRSIDVPPGCQIPDPKRSRSYLGMSETVATMLPRGAQVKADDDLCNGKSQTHEDR</sequence>
<accession>A0ABQ7DLZ4</accession>
<dbReference type="Proteomes" id="UP000266723">
    <property type="component" value="Unassembled WGS sequence"/>
</dbReference>
<feature type="region of interest" description="Disordered" evidence="1">
    <location>
        <begin position="94"/>
        <end position="185"/>
    </location>
</feature>
<feature type="region of interest" description="Disordered" evidence="1">
    <location>
        <begin position="199"/>
        <end position="221"/>
    </location>
</feature>
<name>A0ABQ7DLZ4_BRACR</name>
<organism evidence="2 3">
    <name type="scientific">Brassica cretica</name>
    <name type="common">Mustard</name>
    <dbReference type="NCBI Taxonomy" id="69181"/>
    <lineage>
        <taxon>Eukaryota</taxon>
        <taxon>Viridiplantae</taxon>
        <taxon>Streptophyta</taxon>
        <taxon>Embryophyta</taxon>
        <taxon>Tracheophyta</taxon>
        <taxon>Spermatophyta</taxon>
        <taxon>Magnoliopsida</taxon>
        <taxon>eudicotyledons</taxon>
        <taxon>Gunneridae</taxon>
        <taxon>Pentapetalae</taxon>
        <taxon>rosids</taxon>
        <taxon>malvids</taxon>
        <taxon>Brassicales</taxon>
        <taxon>Brassicaceae</taxon>
        <taxon>Brassiceae</taxon>
        <taxon>Brassica</taxon>
    </lineage>
</organism>
<evidence type="ECO:0000313" key="2">
    <source>
        <dbReference type="EMBL" id="KAF3578622.1"/>
    </source>
</evidence>
<reference evidence="2 3" key="1">
    <citation type="journal article" date="2020" name="BMC Genomics">
        <title>Intraspecific diversification of the crop wild relative Brassica cretica Lam. using demographic model selection.</title>
        <authorList>
            <person name="Kioukis A."/>
            <person name="Michalopoulou V.A."/>
            <person name="Briers L."/>
            <person name="Pirintsos S."/>
            <person name="Studholme D.J."/>
            <person name="Pavlidis P."/>
            <person name="Sarris P.F."/>
        </authorList>
    </citation>
    <scope>NUCLEOTIDE SEQUENCE [LARGE SCALE GENOMIC DNA]</scope>
    <source>
        <strain evidence="3">cv. PFS-1207/04</strain>
    </source>
</reference>
<keyword evidence="3" id="KW-1185">Reference proteome</keyword>
<evidence type="ECO:0000313" key="3">
    <source>
        <dbReference type="Proteomes" id="UP000266723"/>
    </source>
</evidence>
<evidence type="ECO:0000256" key="1">
    <source>
        <dbReference type="SAM" id="MobiDB-lite"/>
    </source>
</evidence>
<feature type="region of interest" description="Disordered" evidence="1">
    <location>
        <begin position="14"/>
        <end position="64"/>
    </location>
</feature>
<gene>
    <name evidence="2" type="ORF">DY000_02032213</name>
</gene>
<protein>
    <recommendedName>
        <fullName evidence="4">DUF4005 domain-containing protein</fullName>
    </recommendedName>
</protein>
<comment type="caution">
    <text evidence="2">The sequence shown here is derived from an EMBL/GenBank/DDBJ whole genome shotgun (WGS) entry which is preliminary data.</text>
</comment>